<evidence type="ECO:0000256" key="1">
    <source>
        <dbReference type="SAM" id="MobiDB-lite"/>
    </source>
</evidence>
<organism evidence="2 3">
    <name type="scientific">Fistulifera solaris</name>
    <name type="common">Oleaginous diatom</name>
    <dbReference type="NCBI Taxonomy" id="1519565"/>
    <lineage>
        <taxon>Eukaryota</taxon>
        <taxon>Sar</taxon>
        <taxon>Stramenopiles</taxon>
        <taxon>Ochrophyta</taxon>
        <taxon>Bacillariophyta</taxon>
        <taxon>Bacillariophyceae</taxon>
        <taxon>Bacillariophycidae</taxon>
        <taxon>Naviculales</taxon>
        <taxon>Naviculaceae</taxon>
        <taxon>Fistulifera</taxon>
    </lineage>
</organism>
<gene>
    <name evidence="2" type="ORF">FisN_14Hh221</name>
</gene>
<dbReference type="Proteomes" id="UP000198406">
    <property type="component" value="Unassembled WGS sequence"/>
</dbReference>
<evidence type="ECO:0000313" key="3">
    <source>
        <dbReference type="Proteomes" id="UP000198406"/>
    </source>
</evidence>
<name>A0A1Z5K8L8_FISSO</name>
<sequence>MSYEIPEEFEPVLDTDLPAELHDEFHVLYDEICAVCQHDDFDDIDSAAERLYQHIKESVSAHPILARTVYVYNHRKWTLLKIVCDRTLYLCHKAIKFLIEANPHALLWADTDNKVYRGPIYMLTGHTDNFVLFPWIVERYPWIFKHELCQQYPPHLSMVKCSVNDLSCCLEHTQEIRKFYELYPEGLAEKGEEGRLGNPLMVSLTGRHEPDADLFIWMAEQYPEAVHDDYGENFTLLHEVCASLAEKRDTHLVFPKPFKCSPNMAKICRFLISKHPQLIRQKDDDGYLPIHMLAHRCNRPIVQQIVILLLKAYPECVQVKAGNVYSELSRVRFIRRVHPLILAELAIEEEIALLVQCSQNMVDATDLPANNFGTSTEPIKGLHSSLFNSVSEVFRCWVELRISGDLLPEKQIYQSYMKGFCNIMDVSDEIAELVDWDEADDNDLNEIGEEDDNLNRDENLYNNFEDEGDRDGDPSVDNLGPDEFSEAEIDDVVDDIDEQVEHETGEEVRSDDLTLENVYEKADGFSTEDAGREHETVNRRGSDVVDEIVQEENWNGECASQIVDTRYDAYIEVDTCTGGRKQEASEFALEYEAGRKRKR</sequence>
<reference evidence="2 3" key="1">
    <citation type="journal article" date="2015" name="Plant Cell">
        <title>Oil accumulation by the oleaginous diatom Fistulifera solaris as revealed by the genome and transcriptome.</title>
        <authorList>
            <person name="Tanaka T."/>
            <person name="Maeda Y."/>
            <person name="Veluchamy A."/>
            <person name="Tanaka M."/>
            <person name="Abida H."/>
            <person name="Marechal E."/>
            <person name="Bowler C."/>
            <person name="Muto M."/>
            <person name="Sunaga Y."/>
            <person name="Tanaka M."/>
            <person name="Yoshino T."/>
            <person name="Taniguchi T."/>
            <person name="Fukuda Y."/>
            <person name="Nemoto M."/>
            <person name="Matsumoto M."/>
            <person name="Wong P.S."/>
            <person name="Aburatani S."/>
            <person name="Fujibuchi W."/>
        </authorList>
    </citation>
    <scope>NUCLEOTIDE SEQUENCE [LARGE SCALE GENOMIC DNA]</scope>
    <source>
        <strain evidence="2 3">JPCC DA0580</strain>
    </source>
</reference>
<protein>
    <submittedName>
        <fullName evidence="2">Uncharacterized protein</fullName>
    </submittedName>
</protein>
<proteinExistence type="predicted"/>
<accession>A0A1Z5K8L8</accession>
<dbReference type="EMBL" id="BDSP01000184">
    <property type="protein sequence ID" value="GAX22589.1"/>
    <property type="molecule type" value="Genomic_DNA"/>
</dbReference>
<keyword evidence="3" id="KW-1185">Reference proteome</keyword>
<feature type="region of interest" description="Disordered" evidence="1">
    <location>
        <begin position="445"/>
        <end position="479"/>
    </location>
</feature>
<dbReference type="InParanoid" id="A0A1Z5K8L8"/>
<evidence type="ECO:0000313" key="2">
    <source>
        <dbReference type="EMBL" id="GAX22589.1"/>
    </source>
</evidence>
<comment type="caution">
    <text evidence="2">The sequence shown here is derived from an EMBL/GenBank/DDBJ whole genome shotgun (WGS) entry which is preliminary data.</text>
</comment>
<dbReference type="AlphaFoldDB" id="A0A1Z5K8L8"/>
<dbReference type="OrthoDB" id="55776at2759"/>